<reference evidence="8" key="1">
    <citation type="submission" date="2017-06" db="EMBL/GenBank/DDBJ databases">
        <title>FDA dAtabase for Regulatory Grade micrObial Sequences (FDA-ARGOS): Supporting development and validation of Infectious Disease Dx tests.</title>
        <authorList>
            <person name="Goldberg B."/>
            <person name="Campos J."/>
            <person name="Tallon L."/>
            <person name="Sadzewicz L."/>
            <person name="Sengamalay N."/>
            <person name="Ott S."/>
            <person name="Godinez A."/>
            <person name="Nagaraj S."/>
            <person name="Vavikolanu K."/>
            <person name="Nadendla S."/>
            <person name="George J."/>
            <person name="Geyer C."/>
            <person name="Sichtig H."/>
        </authorList>
    </citation>
    <scope>NUCLEOTIDE SEQUENCE [LARGE SCALE GENOMIC DNA]</scope>
    <source>
        <strain evidence="8">FDAARGOS_285</strain>
    </source>
</reference>
<evidence type="ECO:0000313" key="8">
    <source>
        <dbReference type="Proteomes" id="UP000197058"/>
    </source>
</evidence>
<dbReference type="RefSeq" id="WP_058591100.1">
    <property type="nucleotide sequence ID" value="NZ_CP022046.2"/>
</dbReference>
<dbReference type="Gene3D" id="3.40.50.2300">
    <property type="match status" value="1"/>
</dbReference>
<dbReference type="SMART" id="SM00448">
    <property type="entry name" value="REC"/>
    <property type="match status" value="1"/>
</dbReference>
<evidence type="ECO:0000259" key="6">
    <source>
        <dbReference type="PROSITE" id="PS50110"/>
    </source>
</evidence>
<dbReference type="AlphaFoldDB" id="A0AAI8DGW0"/>
<feature type="modified residue" description="4-aspartylphosphate" evidence="5">
    <location>
        <position position="51"/>
    </location>
</feature>
<dbReference type="InterPro" id="IPR011006">
    <property type="entry name" value="CheY-like_superfamily"/>
</dbReference>
<evidence type="ECO:0000256" key="3">
    <source>
        <dbReference type="ARBA" id="ARBA00023125"/>
    </source>
</evidence>
<dbReference type="PANTHER" id="PTHR44591">
    <property type="entry name" value="STRESS RESPONSE REGULATOR PROTEIN 1"/>
    <property type="match status" value="1"/>
</dbReference>
<dbReference type="GO" id="GO:0000160">
    <property type="term" value="P:phosphorelay signal transduction system"/>
    <property type="evidence" value="ECO:0007669"/>
    <property type="project" value="InterPro"/>
</dbReference>
<keyword evidence="1 5" id="KW-0597">Phosphoprotein</keyword>
<dbReference type="Pfam" id="PF00072">
    <property type="entry name" value="Response_reg"/>
    <property type="match status" value="1"/>
</dbReference>
<evidence type="ECO:0000256" key="1">
    <source>
        <dbReference type="ARBA" id="ARBA00022553"/>
    </source>
</evidence>
<dbReference type="InterPro" id="IPR001789">
    <property type="entry name" value="Sig_transdc_resp-reg_receiver"/>
</dbReference>
<keyword evidence="3" id="KW-0238">DNA-binding</keyword>
<dbReference type="InterPro" id="IPR050595">
    <property type="entry name" value="Bact_response_regulator"/>
</dbReference>
<protein>
    <submittedName>
        <fullName evidence="7">Response regulator</fullName>
    </submittedName>
</protein>
<evidence type="ECO:0000256" key="4">
    <source>
        <dbReference type="ARBA" id="ARBA00023163"/>
    </source>
</evidence>
<evidence type="ECO:0000256" key="2">
    <source>
        <dbReference type="ARBA" id="ARBA00023015"/>
    </source>
</evidence>
<name>A0AAI8DGW0_MAMSC</name>
<feature type="domain" description="Response regulatory" evidence="6">
    <location>
        <begin position="2"/>
        <end position="116"/>
    </location>
</feature>
<organism evidence="7 8">
    <name type="scientific">Mammaliicoccus sciuri</name>
    <name type="common">Staphylococcus sciuri</name>
    <dbReference type="NCBI Taxonomy" id="1296"/>
    <lineage>
        <taxon>Bacteria</taxon>
        <taxon>Bacillati</taxon>
        <taxon>Bacillota</taxon>
        <taxon>Bacilli</taxon>
        <taxon>Bacillales</taxon>
        <taxon>Staphylococcaceae</taxon>
        <taxon>Mammaliicoccus</taxon>
    </lineage>
</organism>
<dbReference type="SUPFAM" id="SSF52172">
    <property type="entry name" value="CheY-like"/>
    <property type="match status" value="1"/>
</dbReference>
<dbReference type="KEGG" id="sscu:CEP64_02745"/>
<dbReference type="GO" id="GO:0003677">
    <property type="term" value="F:DNA binding"/>
    <property type="evidence" value="ECO:0007669"/>
    <property type="project" value="UniProtKB-KW"/>
</dbReference>
<proteinExistence type="predicted"/>
<dbReference type="Proteomes" id="UP000197058">
    <property type="component" value="Chromosome"/>
</dbReference>
<dbReference type="PANTHER" id="PTHR44591:SF20">
    <property type="entry name" value="PROTEIN PILH"/>
    <property type="match status" value="1"/>
</dbReference>
<evidence type="ECO:0000256" key="5">
    <source>
        <dbReference type="PROSITE-ProRule" id="PRU00169"/>
    </source>
</evidence>
<evidence type="ECO:0000313" key="7">
    <source>
        <dbReference type="EMBL" id="ASE33555.1"/>
    </source>
</evidence>
<dbReference type="PROSITE" id="PS50110">
    <property type="entry name" value="RESPONSE_REGULATORY"/>
    <property type="match status" value="1"/>
</dbReference>
<keyword evidence="4" id="KW-0804">Transcription</keyword>
<dbReference type="EMBL" id="CP022046">
    <property type="protein sequence ID" value="ASE33555.1"/>
    <property type="molecule type" value="Genomic_DNA"/>
</dbReference>
<keyword evidence="2" id="KW-0805">Transcription regulation</keyword>
<gene>
    <name evidence="7" type="ORF">CEP64_02745</name>
</gene>
<sequence>MDVLIIDDEKNIRQLLKEIMELNHFNVDTAKNGADGIELFHKNTYKLIFIDKRMPGISGEEVFAEIRKSDKNIPVYIISAFQSSNELEVLKKGNITGVLMKPFTIEEVMKIVRKHLG</sequence>
<dbReference type="CDD" id="cd00156">
    <property type="entry name" value="REC"/>
    <property type="match status" value="1"/>
</dbReference>
<accession>A0AAI8DGW0</accession>